<evidence type="ECO:0000313" key="3">
    <source>
        <dbReference type="Proteomes" id="UP000003676"/>
    </source>
</evidence>
<name>B6WTH9_9BACT</name>
<evidence type="ECO:0000313" key="2">
    <source>
        <dbReference type="EMBL" id="EEB33671.1"/>
    </source>
</evidence>
<proteinExistence type="predicted"/>
<accession>B6WTH9</accession>
<dbReference type="AlphaFoldDB" id="B6WTH9"/>
<organism evidence="2 3">
    <name type="scientific">Desulfovibrio piger ATCC 29098</name>
    <dbReference type="NCBI Taxonomy" id="411464"/>
    <lineage>
        <taxon>Bacteria</taxon>
        <taxon>Pseudomonadati</taxon>
        <taxon>Thermodesulfobacteriota</taxon>
        <taxon>Desulfovibrionia</taxon>
        <taxon>Desulfovibrionales</taxon>
        <taxon>Desulfovibrionaceae</taxon>
        <taxon>Desulfovibrio</taxon>
    </lineage>
</organism>
<feature type="compositionally biased region" description="Polar residues" evidence="1">
    <location>
        <begin position="1"/>
        <end position="17"/>
    </location>
</feature>
<dbReference type="Proteomes" id="UP000003676">
    <property type="component" value="Unassembled WGS sequence"/>
</dbReference>
<dbReference type="EMBL" id="ABXU01000033">
    <property type="protein sequence ID" value="EEB33671.1"/>
    <property type="molecule type" value="Genomic_DNA"/>
</dbReference>
<sequence>MSSMTRGCGTAQPSRSPEGNDPCLTVADMDLYGWPDITRARFHPVQKG</sequence>
<gene>
    <name evidence="2" type="ORF">DESPIG_01385</name>
</gene>
<reference evidence="2 3" key="1">
    <citation type="submission" date="2008-10" db="EMBL/GenBank/DDBJ databases">
        <title>Draft genome sequence of Desulvovibrio piger (ATCC 29098).</title>
        <authorList>
            <person name="Sudarsanam P."/>
            <person name="Ley R."/>
            <person name="Guruge J."/>
            <person name="Turnbaugh P.J."/>
            <person name="Mahowald M."/>
            <person name="Liep D."/>
            <person name="Gordon J."/>
        </authorList>
    </citation>
    <scope>NUCLEOTIDE SEQUENCE [LARGE SCALE GENOMIC DNA]</scope>
    <source>
        <strain evidence="2 3">ATCC 29098</strain>
    </source>
</reference>
<dbReference type="HOGENOM" id="CLU_3152084_0_0_7"/>
<feature type="region of interest" description="Disordered" evidence="1">
    <location>
        <begin position="1"/>
        <end position="25"/>
    </location>
</feature>
<comment type="caution">
    <text evidence="2">The sequence shown here is derived from an EMBL/GenBank/DDBJ whole genome shotgun (WGS) entry which is preliminary data.</text>
</comment>
<protein>
    <submittedName>
        <fullName evidence="2">Uncharacterized protein</fullName>
    </submittedName>
</protein>
<reference evidence="2 3" key="2">
    <citation type="submission" date="2008-10" db="EMBL/GenBank/DDBJ databases">
        <authorList>
            <person name="Fulton L."/>
            <person name="Clifton S."/>
            <person name="Fulton B."/>
            <person name="Xu J."/>
            <person name="Minx P."/>
            <person name="Pepin K.H."/>
            <person name="Johnson M."/>
            <person name="Bhonagiri V."/>
            <person name="Nash W.E."/>
            <person name="Mardis E.R."/>
            <person name="Wilson R.K."/>
        </authorList>
    </citation>
    <scope>NUCLEOTIDE SEQUENCE [LARGE SCALE GENOMIC DNA]</scope>
    <source>
        <strain evidence="2 3">ATCC 29098</strain>
    </source>
</reference>
<evidence type="ECO:0000256" key="1">
    <source>
        <dbReference type="SAM" id="MobiDB-lite"/>
    </source>
</evidence>